<evidence type="ECO:0000256" key="10">
    <source>
        <dbReference type="SAM" id="Coils"/>
    </source>
</evidence>
<evidence type="ECO:0000256" key="8">
    <source>
        <dbReference type="ARBA" id="ARBA00024919"/>
    </source>
</evidence>
<name>A0A7L2AU63_9GRUI</name>
<dbReference type="EMBL" id="VXBZ01005597">
    <property type="protein sequence ID" value="NXP48890.1"/>
    <property type="molecule type" value="Genomic_DNA"/>
</dbReference>
<keyword evidence="6" id="KW-0206">Cytoskeleton</keyword>
<dbReference type="GO" id="GO:0005813">
    <property type="term" value="C:centrosome"/>
    <property type="evidence" value="ECO:0007669"/>
    <property type="project" value="UniProtKB-SubCell"/>
</dbReference>
<evidence type="ECO:0000256" key="7">
    <source>
        <dbReference type="ARBA" id="ARBA00023273"/>
    </source>
</evidence>
<feature type="region of interest" description="Disordered" evidence="11">
    <location>
        <begin position="394"/>
        <end position="536"/>
    </location>
</feature>
<organism evidence="12 13">
    <name type="scientific">Heliornis fulica</name>
    <name type="common">sungrebe</name>
    <dbReference type="NCBI Taxonomy" id="54369"/>
    <lineage>
        <taxon>Eukaryota</taxon>
        <taxon>Metazoa</taxon>
        <taxon>Chordata</taxon>
        <taxon>Craniata</taxon>
        <taxon>Vertebrata</taxon>
        <taxon>Euteleostomi</taxon>
        <taxon>Archelosauria</taxon>
        <taxon>Archosauria</taxon>
        <taxon>Dinosauria</taxon>
        <taxon>Saurischia</taxon>
        <taxon>Theropoda</taxon>
        <taxon>Coelurosauria</taxon>
        <taxon>Aves</taxon>
        <taxon>Neognathae</taxon>
        <taxon>Neoaves</taxon>
        <taxon>Gruiformes</taxon>
        <taxon>Heliornithidae</taxon>
        <taxon>Heliornis</taxon>
    </lineage>
</organism>
<comment type="subcellular location">
    <subcellularLocation>
        <location evidence="1">Cytoplasm</location>
        <location evidence="1">Cytoskeleton</location>
        <location evidence="1">Cilium basal body</location>
    </subcellularLocation>
    <subcellularLocation>
        <location evidence="2">Cytoplasm</location>
        <location evidence="2">Cytoskeleton</location>
        <location evidence="2">Microtubule organizing center</location>
        <location evidence="2">Centrosome</location>
    </subcellularLocation>
</comment>
<dbReference type="PANTHER" id="PTHR16299:SF2">
    <property type="entry name" value="CENTROSOMAL PROTEIN KIZUNA"/>
    <property type="match status" value="1"/>
</dbReference>
<dbReference type="PANTHER" id="PTHR16299">
    <property type="entry name" value="CENTROSOMAL PROTEIN KIZUNA"/>
    <property type="match status" value="1"/>
</dbReference>
<feature type="region of interest" description="Disordered" evidence="11">
    <location>
        <begin position="293"/>
        <end position="330"/>
    </location>
</feature>
<keyword evidence="13" id="KW-1185">Reference proteome</keyword>
<feature type="compositionally biased region" description="Low complexity" evidence="11">
    <location>
        <begin position="472"/>
        <end position="483"/>
    </location>
</feature>
<comment type="similarity">
    <text evidence="3">Belongs to the kizuna family.</text>
</comment>
<evidence type="ECO:0000313" key="13">
    <source>
        <dbReference type="Proteomes" id="UP000590868"/>
    </source>
</evidence>
<evidence type="ECO:0000256" key="11">
    <source>
        <dbReference type="SAM" id="MobiDB-lite"/>
    </source>
</evidence>
<comment type="function">
    <text evidence="8">Centrosomal protein required for establishing a robust mitotic centrosome architecture that can endure the forces that converge on the centrosomes during spindle formation. Required for stabilizing the expanded pericentriolar material around the centriole.</text>
</comment>
<keyword evidence="10" id="KW-0175">Coiled coil</keyword>
<evidence type="ECO:0000256" key="2">
    <source>
        <dbReference type="ARBA" id="ARBA00004300"/>
    </source>
</evidence>
<evidence type="ECO:0000256" key="3">
    <source>
        <dbReference type="ARBA" id="ARBA00010767"/>
    </source>
</evidence>
<feature type="compositionally biased region" description="Low complexity" evidence="11">
    <location>
        <begin position="418"/>
        <end position="435"/>
    </location>
</feature>
<protein>
    <recommendedName>
        <fullName evidence="4">Centrosomal protein kizuna</fullName>
    </recommendedName>
    <alternativeName>
        <fullName evidence="9">Polo-like kinase 1 substrate 1</fullName>
    </alternativeName>
</protein>
<dbReference type="AlphaFoldDB" id="A0A7L2AU63"/>
<dbReference type="OrthoDB" id="8015657at2759"/>
<accession>A0A7L2AU63</accession>
<reference evidence="12 13" key="1">
    <citation type="submission" date="2019-09" db="EMBL/GenBank/DDBJ databases">
        <title>Bird 10,000 Genomes (B10K) Project - Family phase.</title>
        <authorList>
            <person name="Zhang G."/>
        </authorList>
    </citation>
    <scope>NUCLEOTIDE SEQUENCE [LARGE SCALE GENOMIC DNA]</scope>
    <source>
        <strain evidence="12">B10K-DU-001-55</strain>
        <tissue evidence="12">Muscle</tissue>
    </source>
</reference>
<feature type="non-terminal residue" evidence="12">
    <location>
        <position position="536"/>
    </location>
</feature>
<evidence type="ECO:0000256" key="6">
    <source>
        <dbReference type="ARBA" id="ARBA00023212"/>
    </source>
</evidence>
<feature type="coiled-coil region" evidence="10">
    <location>
        <begin position="42"/>
        <end position="76"/>
    </location>
</feature>
<evidence type="ECO:0000256" key="5">
    <source>
        <dbReference type="ARBA" id="ARBA00022490"/>
    </source>
</evidence>
<dbReference type="InterPro" id="IPR026742">
    <property type="entry name" value="Centrosomal_kizuma"/>
</dbReference>
<dbReference type="GO" id="GO:0007051">
    <property type="term" value="P:spindle organization"/>
    <property type="evidence" value="ECO:0007669"/>
    <property type="project" value="InterPro"/>
</dbReference>
<keyword evidence="7" id="KW-0966">Cell projection</keyword>
<evidence type="ECO:0000256" key="4">
    <source>
        <dbReference type="ARBA" id="ARBA00013872"/>
    </source>
</evidence>
<evidence type="ECO:0000256" key="1">
    <source>
        <dbReference type="ARBA" id="ARBA00004120"/>
    </source>
</evidence>
<dbReference type="Proteomes" id="UP000590868">
    <property type="component" value="Unassembled WGS sequence"/>
</dbReference>
<feature type="region of interest" description="Disordered" evidence="11">
    <location>
        <begin position="206"/>
        <end position="279"/>
    </location>
</feature>
<gene>
    <name evidence="12" type="primary">Kiz</name>
    <name evidence="12" type="ORF">HELFUL_R04071</name>
</gene>
<proteinExistence type="inferred from homology"/>
<evidence type="ECO:0000313" key="12">
    <source>
        <dbReference type="EMBL" id="NXP48890.1"/>
    </source>
</evidence>
<evidence type="ECO:0000256" key="9">
    <source>
        <dbReference type="ARBA" id="ARBA00031153"/>
    </source>
</evidence>
<keyword evidence="5" id="KW-0963">Cytoplasm</keyword>
<feature type="non-terminal residue" evidence="12">
    <location>
        <position position="1"/>
    </location>
</feature>
<comment type="caution">
    <text evidence="12">The sequence shown here is derived from an EMBL/GenBank/DDBJ whole genome shotgun (WGS) entry which is preliminary data.</text>
</comment>
<sequence length="536" mass="58616">ILLCLFSSSGTKRLVLERKLMEHRKSDAHLMKIKYMKLKKYLKEVDERRERALLRNQTLRKEFDQFEAQMKTSSSEMIQKMEAWYRREIKNVLSLQEGDLSAEGDKEEEYDKQMLWVGRQAGIGTKTAGPRRLYHPATVFMGHHPSAISAAGELQNRPQPTENRLAPNLALGSPWLEGLSLGSRSSDLESNASKDGAAVHWDVDTSDEGSELISSVSDSKPGSPKEEQPWRSIPAADPNGGSEEAGASPDSPLREERGRTRGRGQGNPSIEQPAPAGAREVMLSTPCVPAALREQGRDPPAAGDSPLQPSSPPEVQGKPSAPDGFCNGAGSLKEDDLEACEAVVLHQLRALPDQQQDMDMLQTCLSKHASFLKKHRVQLTEEVAEMFESLLVSSRKAQDGQALPVSRGVLPEESGDRSPIQSNESSCSSPSIPSNGGEIKQAQHAPWLAGARERGWALGDASSKAREDQETSSESSSSLKEGSPLFSRTQTRRGTVAATKSKAFWGESDDSSSELEAALRPRTHSAETDDFDDFYD</sequence>